<reference evidence="1 2" key="1">
    <citation type="submission" date="2019-03" db="EMBL/GenBank/DDBJ databases">
        <title>Biocontrol and xenobiotic degradation properties of endophytic Pseudomonas fluorescens strain BRZ63.</title>
        <authorList>
            <person name="Chlebek D.A."/>
            <person name="Pinski A."/>
            <person name="Zur J.P."/>
            <person name="Michalska J."/>
            <person name="Hupert-Kocurek K.T."/>
        </authorList>
    </citation>
    <scope>NUCLEOTIDE SEQUENCE [LARGE SCALE GENOMIC DNA]</scope>
    <source>
        <strain evidence="1 2">BRZ63</strain>
    </source>
</reference>
<protein>
    <submittedName>
        <fullName evidence="1">Uncharacterized protein</fullName>
    </submittedName>
</protein>
<dbReference type="RefSeq" id="WP_135197154.1">
    <property type="nucleotide sequence ID" value="NZ_SPVI01000313.1"/>
</dbReference>
<dbReference type="EMBL" id="SPVI01000313">
    <property type="protein sequence ID" value="TFW32393.1"/>
    <property type="molecule type" value="Genomic_DNA"/>
</dbReference>
<dbReference type="AlphaFoldDB" id="A0A4Y9SZM4"/>
<evidence type="ECO:0000313" key="2">
    <source>
        <dbReference type="Proteomes" id="UP000297322"/>
    </source>
</evidence>
<organism evidence="1 2">
    <name type="scientific">Pseudomonas fluorescens</name>
    <dbReference type="NCBI Taxonomy" id="294"/>
    <lineage>
        <taxon>Bacteria</taxon>
        <taxon>Pseudomonadati</taxon>
        <taxon>Pseudomonadota</taxon>
        <taxon>Gammaproteobacteria</taxon>
        <taxon>Pseudomonadales</taxon>
        <taxon>Pseudomonadaceae</taxon>
        <taxon>Pseudomonas</taxon>
    </lineage>
</organism>
<comment type="caution">
    <text evidence="1">The sequence shown here is derived from an EMBL/GenBank/DDBJ whole genome shotgun (WGS) entry which is preliminary data.</text>
</comment>
<sequence>ESVGKRNPALPNRLEPFRDFASQFQDETAATQAFPGYWADPVMAHVLEPTRDGFMINYGSGGMGAEVVANRLGVGPMHDCLSCAYEEFFLSAHTVGDVAMLVDVPANAGLENIRPAAVPMADHNGVTAP</sequence>
<accession>A0A4Y9SZM4</accession>
<proteinExistence type="predicted"/>
<gene>
    <name evidence="1" type="ORF">E4T65_30340</name>
</gene>
<feature type="non-terminal residue" evidence="1">
    <location>
        <position position="129"/>
    </location>
</feature>
<dbReference type="Proteomes" id="UP000297322">
    <property type="component" value="Unassembled WGS sequence"/>
</dbReference>
<feature type="non-terminal residue" evidence="1">
    <location>
        <position position="1"/>
    </location>
</feature>
<evidence type="ECO:0000313" key="1">
    <source>
        <dbReference type="EMBL" id="TFW32393.1"/>
    </source>
</evidence>
<name>A0A4Y9SZM4_PSEFL</name>